<evidence type="ECO:0000256" key="3">
    <source>
        <dbReference type="SAM" id="MobiDB-lite"/>
    </source>
</evidence>
<organism evidence="5 6">
    <name type="scientific">Lithocarpus litseifolius</name>
    <dbReference type="NCBI Taxonomy" id="425828"/>
    <lineage>
        <taxon>Eukaryota</taxon>
        <taxon>Viridiplantae</taxon>
        <taxon>Streptophyta</taxon>
        <taxon>Embryophyta</taxon>
        <taxon>Tracheophyta</taxon>
        <taxon>Spermatophyta</taxon>
        <taxon>Magnoliopsida</taxon>
        <taxon>eudicotyledons</taxon>
        <taxon>Gunneridae</taxon>
        <taxon>Pentapetalae</taxon>
        <taxon>rosids</taxon>
        <taxon>fabids</taxon>
        <taxon>Fagales</taxon>
        <taxon>Fagaceae</taxon>
        <taxon>Lithocarpus</taxon>
    </lineage>
</organism>
<dbReference type="EMBL" id="JAZDWU010000005">
    <property type="protein sequence ID" value="KAL0002705.1"/>
    <property type="molecule type" value="Genomic_DNA"/>
</dbReference>
<evidence type="ECO:0000256" key="1">
    <source>
        <dbReference type="ARBA" id="ARBA00022723"/>
    </source>
</evidence>
<dbReference type="Proteomes" id="UP001459277">
    <property type="component" value="Unassembled WGS sequence"/>
</dbReference>
<proteinExistence type="predicted"/>
<dbReference type="Pfam" id="PF14226">
    <property type="entry name" value="DIOX_N"/>
    <property type="match status" value="1"/>
</dbReference>
<dbReference type="AlphaFoldDB" id="A0AAW2D031"/>
<comment type="caution">
    <text evidence="5">The sequence shown here is derived from an EMBL/GenBank/DDBJ whole genome shotgun (WGS) entry which is preliminary data.</text>
</comment>
<dbReference type="GO" id="GO:0046872">
    <property type="term" value="F:metal ion binding"/>
    <property type="evidence" value="ECO:0007669"/>
    <property type="project" value="UniProtKB-KW"/>
</dbReference>
<evidence type="ECO:0000313" key="6">
    <source>
        <dbReference type="Proteomes" id="UP001459277"/>
    </source>
</evidence>
<keyword evidence="1" id="KW-0479">Metal-binding</keyword>
<name>A0AAW2D031_9ROSI</name>
<evidence type="ECO:0000313" key="5">
    <source>
        <dbReference type="EMBL" id="KAL0002705.1"/>
    </source>
</evidence>
<dbReference type="SUPFAM" id="SSF51197">
    <property type="entry name" value="Clavaminate synthase-like"/>
    <property type="match status" value="1"/>
</dbReference>
<accession>A0AAW2D031</accession>
<dbReference type="InterPro" id="IPR027443">
    <property type="entry name" value="IPNS-like_sf"/>
</dbReference>
<feature type="domain" description="Non-haem dioxygenase N-terminal" evidence="4">
    <location>
        <begin position="65"/>
        <end position="109"/>
    </location>
</feature>
<protein>
    <recommendedName>
        <fullName evidence="4">Non-haem dioxygenase N-terminal domain-containing protein</fullName>
    </recommendedName>
</protein>
<evidence type="ECO:0000256" key="2">
    <source>
        <dbReference type="ARBA" id="ARBA00023004"/>
    </source>
</evidence>
<dbReference type="Gene3D" id="2.60.120.330">
    <property type="entry name" value="B-lactam Antibiotic, Isopenicillin N Synthase, Chain"/>
    <property type="match status" value="1"/>
</dbReference>
<dbReference type="InterPro" id="IPR026992">
    <property type="entry name" value="DIOX_N"/>
</dbReference>
<gene>
    <name evidence="5" type="ORF">SO802_016486</name>
</gene>
<keyword evidence="6" id="KW-1185">Reference proteome</keyword>
<keyword evidence="2" id="KW-0408">Iron</keyword>
<sequence length="119" mass="13253">MSAGMSLAVETNGENESMESEFQKGVKHLCERGITKVPTKYIWPIPDRPNSGNGNSSASNPNLKLPIIDFAKLQSSNRSQAINSLKNACEKFGFFQVRIYSLKFSSSSKALFDLSFFFF</sequence>
<reference evidence="5 6" key="1">
    <citation type="submission" date="2024-01" db="EMBL/GenBank/DDBJ databases">
        <title>A telomere-to-telomere, gap-free genome of sweet tea (Lithocarpus litseifolius).</title>
        <authorList>
            <person name="Zhou J."/>
        </authorList>
    </citation>
    <scope>NUCLEOTIDE SEQUENCE [LARGE SCALE GENOMIC DNA]</scope>
    <source>
        <strain evidence="5">Zhou-2022a</strain>
        <tissue evidence="5">Leaf</tissue>
    </source>
</reference>
<feature type="region of interest" description="Disordered" evidence="3">
    <location>
        <begin position="1"/>
        <end position="20"/>
    </location>
</feature>
<evidence type="ECO:0000259" key="4">
    <source>
        <dbReference type="Pfam" id="PF14226"/>
    </source>
</evidence>